<feature type="region of interest" description="Disordered" evidence="7">
    <location>
        <begin position="93"/>
        <end position="113"/>
    </location>
</feature>
<evidence type="ECO:0000313" key="9">
    <source>
        <dbReference type="EMBL" id="CAG9781691.1"/>
    </source>
</evidence>
<dbReference type="SUPFAM" id="SSF90229">
    <property type="entry name" value="CCCH zinc finger"/>
    <property type="match status" value="1"/>
</dbReference>
<protein>
    <recommendedName>
        <fullName evidence="8">C3H1-type domain-containing protein</fullName>
    </recommendedName>
</protein>
<keyword evidence="3 5" id="KW-0863">Zinc-finger</keyword>
<feature type="zinc finger region" description="C3H1-type" evidence="5">
    <location>
        <begin position="157"/>
        <end position="178"/>
    </location>
</feature>
<feature type="domain" description="C3H1-type" evidence="8">
    <location>
        <begin position="157"/>
        <end position="178"/>
    </location>
</feature>
<dbReference type="Gene3D" id="3.30.1370.210">
    <property type="match status" value="1"/>
</dbReference>
<feature type="zinc finger region" description="C3H1-type" evidence="5">
    <location>
        <begin position="120"/>
        <end position="147"/>
    </location>
</feature>
<dbReference type="GO" id="GO:0043484">
    <property type="term" value="P:regulation of RNA splicing"/>
    <property type="evidence" value="ECO:0007669"/>
    <property type="project" value="TreeGrafter"/>
</dbReference>
<dbReference type="PANTHER" id="PTHR12675">
    <property type="entry name" value="MUSCLEBLIND-LIKE PROTEIN"/>
    <property type="match status" value="1"/>
</dbReference>
<feature type="domain" description="C3H1-type" evidence="8">
    <location>
        <begin position="120"/>
        <end position="147"/>
    </location>
</feature>
<dbReference type="OrthoDB" id="250836at2759"/>
<evidence type="ECO:0000259" key="8">
    <source>
        <dbReference type="PROSITE" id="PS50103"/>
    </source>
</evidence>
<dbReference type="GO" id="GO:0008270">
    <property type="term" value="F:zinc ion binding"/>
    <property type="evidence" value="ECO:0007669"/>
    <property type="project" value="UniProtKB-KW"/>
</dbReference>
<evidence type="ECO:0000256" key="1">
    <source>
        <dbReference type="ARBA" id="ARBA00022723"/>
    </source>
</evidence>
<dbReference type="InterPro" id="IPR000571">
    <property type="entry name" value="Znf_CCCH"/>
</dbReference>
<dbReference type="PROSITE" id="PS50103">
    <property type="entry name" value="ZF_C3H1"/>
    <property type="match status" value="2"/>
</dbReference>
<evidence type="ECO:0000256" key="3">
    <source>
        <dbReference type="ARBA" id="ARBA00022771"/>
    </source>
</evidence>
<keyword evidence="6" id="KW-0175">Coiled coil</keyword>
<dbReference type="PANTHER" id="PTHR12675:SF6">
    <property type="entry name" value="ZINC FINGER CCCH DOMAIN-CONTAINING PROTEIN 10"/>
    <property type="match status" value="1"/>
</dbReference>
<evidence type="ECO:0000256" key="7">
    <source>
        <dbReference type="SAM" id="MobiDB-lite"/>
    </source>
</evidence>
<dbReference type="SMART" id="SM00356">
    <property type="entry name" value="ZnF_C3H1"/>
    <property type="match status" value="2"/>
</dbReference>
<dbReference type="GO" id="GO:0003723">
    <property type="term" value="F:RNA binding"/>
    <property type="evidence" value="ECO:0007669"/>
    <property type="project" value="TreeGrafter"/>
</dbReference>
<keyword evidence="1 5" id="KW-0479">Metal-binding</keyword>
<feature type="coiled-coil region" evidence="6">
    <location>
        <begin position="291"/>
        <end position="325"/>
    </location>
</feature>
<sequence>MSKQSKLPAVESVNNKITNKDEGNIKFRPSPNLIHIKKYFKLKFVEDMNSSSPCDTECKLETKNKVTAVVQPPLPPNSPPPDSPLSFVKQEVKDDEYEQTPEESVEEPPQISVSLQEPERKKPIMCKDFVRKKCTRGSACNFAHQIDLSQLKGIYKFCRDFENGRCNRPVCNFVHATTFEKEQFFRTGEDLPEHTLAHLKNNPVQPMPTENIHHNHIFSNPPPQLLPSIGTAPVAPPFSGKIPPASLPAPRPTLKREWRPVDVFTSTHHECDFKEPPAKTCNRCKLTKLRLEHSKAQVAQAMRGLQELDEKLEHINKKNNRLHSILRVLLKPRRTLEHVNNEFLTPPRLSTCTSPLQEDANKKALLAQMKLLLTKILLGGEESPVEGASTGA</sequence>
<dbReference type="EMBL" id="OU893332">
    <property type="protein sequence ID" value="CAG9781691.1"/>
    <property type="molecule type" value="Genomic_DNA"/>
</dbReference>
<evidence type="ECO:0000256" key="6">
    <source>
        <dbReference type="SAM" id="Coils"/>
    </source>
</evidence>
<organism evidence="9 10">
    <name type="scientific">Diatraea saccharalis</name>
    <name type="common">sugarcane borer</name>
    <dbReference type="NCBI Taxonomy" id="40085"/>
    <lineage>
        <taxon>Eukaryota</taxon>
        <taxon>Metazoa</taxon>
        <taxon>Ecdysozoa</taxon>
        <taxon>Arthropoda</taxon>
        <taxon>Hexapoda</taxon>
        <taxon>Insecta</taxon>
        <taxon>Pterygota</taxon>
        <taxon>Neoptera</taxon>
        <taxon>Endopterygota</taxon>
        <taxon>Lepidoptera</taxon>
        <taxon>Glossata</taxon>
        <taxon>Ditrysia</taxon>
        <taxon>Pyraloidea</taxon>
        <taxon>Crambidae</taxon>
        <taxon>Crambinae</taxon>
        <taxon>Diatraea</taxon>
    </lineage>
</organism>
<evidence type="ECO:0000256" key="5">
    <source>
        <dbReference type="PROSITE-ProRule" id="PRU00723"/>
    </source>
</evidence>
<accession>A0A9N9MYQ7</accession>
<evidence type="ECO:0000256" key="4">
    <source>
        <dbReference type="ARBA" id="ARBA00022833"/>
    </source>
</evidence>
<feature type="compositionally biased region" description="Acidic residues" evidence="7">
    <location>
        <begin position="93"/>
        <end position="106"/>
    </location>
</feature>
<keyword evidence="2" id="KW-0677">Repeat</keyword>
<dbReference type="Pfam" id="PF00642">
    <property type="entry name" value="zf-CCCH"/>
    <property type="match status" value="1"/>
</dbReference>
<evidence type="ECO:0000313" key="10">
    <source>
        <dbReference type="Proteomes" id="UP001153714"/>
    </source>
</evidence>
<reference evidence="9" key="1">
    <citation type="submission" date="2021-12" db="EMBL/GenBank/DDBJ databases">
        <authorList>
            <person name="King R."/>
        </authorList>
    </citation>
    <scope>NUCLEOTIDE SEQUENCE</scope>
</reference>
<dbReference type="Proteomes" id="UP001153714">
    <property type="component" value="Chromosome 1"/>
</dbReference>
<keyword evidence="10" id="KW-1185">Reference proteome</keyword>
<keyword evidence="4 5" id="KW-0862">Zinc</keyword>
<proteinExistence type="predicted"/>
<gene>
    <name evidence="9" type="ORF">DIATSA_LOCUS20</name>
</gene>
<reference evidence="9" key="2">
    <citation type="submission" date="2022-10" db="EMBL/GenBank/DDBJ databases">
        <authorList>
            <consortium name="ENA_rothamsted_submissions"/>
            <consortium name="culmorum"/>
            <person name="King R."/>
        </authorList>
    </citation>
    <scope>NUCLEOTIDE SEQUENCE</scope>
</reference>
<dbReference type="InterPro" id="IPR036855">
    <property type="entry name" value="Znf_CCCH_sf"/>
</dbReference>
<name>A0A9N9MYQ7_9NEOP</name>
<evidence type="ECO:0000256" key="2">
    <source>
        <dbReference type="ARBA" id="ARBA00022737"/>
    </source>
</evidence>
<dbReference type="AlphaFoldDB" id="A0A9N9MYQ7"/>